<proteinExistence type="predicted"/>
<keyword evidence="1" id="KW-0732">Signal</keyword>
<feature type="signal peptide" evidence="1">
    <location>
        <begin position="1"/>
        <end position="17"/>
    </location>
</feature>
<dbReference type="PANTHER" id="PTHR12302">
    <property type="entry name" value="EBNA2 BINDING PROTEIN P100"/>
    <property type="match status" value="1"/>
</dbReference>
<dbReference type="PANTHER" id="PTHR12302:SF26">
    <property type="entry name" value="BLR1266 PROTEIN"/>
    <property type="match status" value="1"/>
</dbReference>
<dbReference type="Gene3D" id="2.40.50.90">
    <property type="match status" value="1"/>
</dbReference>
<gene>
    <name evidence="3" type="ORF">ACFQ4E_02750</name>
</gene>
<dbReference type="PROSITE" id="PS50830">
    <property type="entry name" value="TNASE_3"/>
    <property type="match status" value="1"/>
</dbReference>
<dbReference type="Pfam" id="PF00565">
    <property type="entry name" value="SNase"/>
    <property type="match status" value="1"/>
</dbReference>
<comment type="caution">
    <text evidence="3">The sequence shown here is derived from an EMBL/GenBank/DDBJ whole genome shotgun (WGS) entry which is preliminary data.</text>
</comment>
<evidence type="ECO:0000259" key="2">
    <source>
        <dbReference type="PROSITE" id="PS50830"/>
    </source>
</evidence>
<evidence type="ECO:0000256" key="1">
    <source>
        <dbReference type="SAM" id="SignalP"/>
    </source>
</evidence>
<dbReference type="EMBL" id="JBHTMU010000003">
    <property type="protein sequence ID" value="MFD1341329.1"/>
    <property type="molecule type" value="Genomic_DNA"/>
</dbReference>
<organism evidence="3 4">
    <name type="scientific">Litorisediminicola beolgyonensis</name>
    <dbReference type="NCBI Taxonomy" id="1173614"/>
    <lineage>
        <taxon>Bacteria</taxon>
        <taxon>Pseudomonadati</taxon>
        <taxon>Pseudomonadota</taxon>
        <taxon>Alphaproteobacteria</taxon>
        <taxon>Rhodobacterales</taxon>
        <taxon>Paracoccaceae</taxon>
        <taxon>Litorisediminicola</taxon>
    </lineage>
</organism>
<feature type="domain" description="TNase-like" evidence="2">
    <location>
        <begin position="22"/>
        <end position="150"/>
    </location>
</feature>
<protein>
    <submittedName>
        <fullName evidence="3">Thermonuclease family protein</fullName>
    </submittedName>
</protein>
<dbReference type="SUPFAM" id="SSF50199">
    <property type="entry name" value="Staphylococcal nuclease"/>
    <property type="match status" value="1"/>
</dbReference>
<feature type="chain" id="PRO_5046086916" evidence="1">
    <location>
        <begin position="18"/>
        <end position="215"/>
    </location>
</feature>
<dbReference type="Proteomes" id="UP001597135">
    <property type="component" value="Unassembled WGS sequence"/>
</dbReference>
<dbReference type="InterPro" id="IPR035437">
    <property type="entry name" value="SNase_OB-fold_sf"/>
</dbReference>
<dbReference type="RefSeq" id="WP_386801388.1">
    <property type="nucleotide sequence ID" value="NZ_JBHTMU010000003.1"/>
</dbReference>
<dbReference type="SMART" id="SM00318">
    <property type="entry name" value="SNc"/>
    <property type="match status" value="1"/>
</dbReference>
<dbReference type="InterPro" id="IPR016071">
    <property type="entry name" value="Staphylococal_nuclease_OB-fold"/>
</dbReference>
<name>A0ABW3ZE28_9RHOB</name>
<evidence type="ECO:0000313" key="4">
    <source>
        <dbReference type="Proteomes" id="UP001597135"/>
    </source>
</evidence>
<evidence type="ECO:0000313" key="3">
    <source>
        <dbReference type="EMBL" id="MFD1341329.1"/>
    </source>
</evidence>
<sequence length="215" mass="23166">MFRFCLLLSLLATPLVADPSGLVRVIDGDTFEVGGAKVRLYAIDAPERDQLCNAPGAPGRECGAWVTAEVRARFDGRDADCETVDRDRYGRIVARCRIGGADVGQALVSEGLAFAYRRYGMDYDLDEKAAAVAGRGLHAASVQTPADWRAIRRSAPAEAAPAGCAIKGNISGSGRIYHMPGQADYAATRIDEGRGERWFCSEDAARAAGWRRAKR</sequence>
<keyword evidence="4" id="KW-1185">Reference proteome</keyword>
<reference evidence="4" key="1">
    <citation type="journal article" date="2019" name="Int. J. Syst. Evol. Microbiol.">
        <title>The Global Catalogue of Microorganisms (GCM) 10K type strain sequencing project: providing services to taxonomists for standard genome sequencing and annotation.</title>
        <authorList>
            <consortium name="The Broad Institute Genomics Platform"/>
            <consortium name="The Broad Institute Genome Sequencing Center for Infectious Disease"/>
            <person name="Wu L."/>
            <person name="Ma J."/>
        </authorList>
    </citation>
    <scope>NUCLEOTIDE SEQUENCE [LARGE SCALE GENOMIC DNA]</scope>
    <source>
        <strain evidence="4">CCUG 62953</strain>
    </source>
</reference>
<accession>A0ABW3ZE28</accession>